<gene>
    <name evidence="7" type="ORF">IEN85_13135</name>
</gene>
<dbReference type="InterPro" id="IPR013784">
    <property type="entry name" value="Carb-bd-like_fold"/>
</dbReference>
<name>A0A927FBK4_9BACT</name>
<sequence>MSTDGFGQSTGSLRGQVKNLSTGKLLTNAQVVIEGTNLRTYTDEYGEYRFSNVATGEVKVTASYLGLGEKSLTVSVGAGSTTAPVIALFTARAGLDSEEVFELEAFTVDGSDFDSNAIAQQERKTSSNFKLVQHADALGEIAEGNIGEFLKNMPGVAIDYVAADARSIKLRGMSADFTTVTVDGASMASAASSGKGRNFELEQVSLTNIEQLEVTKLPRPDNPANSMGGSINLVSKNAFAQGGRKITYKAFANWNGIYGFDFDKSPGWTADSYRTKTNPSFEFGYSDVFLNDRLGASFTVSQSNQFNIQRRFSYTGDYRVLNDGSVANERIQIQDGPKFSFRQSLAANFDYKASENTIFTLRSQVNWYDAEFNNRNYNFAIGTDMANSREGHIEGSFTSNNNVGASVRNKKGITTHVDLGAKHTFGDWKIDYGFTSSIATNEYRDGSEGYVEGMSTRSFNASGQRLAYDFENMMVAYTDITSTDSSGNVLPNYGFDLSRGRLAYLRHRPNDSEDKRTNLRLNVTRLFEVGDHKGSVKFGYDRSKQHRDTINREWRYNVNSGSATASKPLSDFVDEVYVGITPGFGYPGFTWLSSIQLEDYLNANMGDFTLANSTALSAQQGSYLNLDETIDSLYLMGSIGFAGEKGLFTTGIRYEDTNVEGLSPVGSKVVPDPTPEDPNRTKTLSTMWLEGSGENGVLTGEFLSANQGYGTYHPSAHLRYNITPQLTARLSAANTIGRPSFGNMFGAATISYDTSNFEYTLNLKNPNLTPRRSDNLDFTLEYYFGDTSLLSASVFQNDIKNFEGTTTIPMSREAMADAGIPYQSEYDDVDNLKYTFTAGDATVRGLELSWNQSLDQSWVPEFFKASSVYANGTFLDLEGRFEGTDYASFTDTLPGFAKETISYGFIFDKRPFSLKFRWNTRGEETQSGTRNLRLVDGTVLRPYIHDEERTTLDINGDYKVNENVSVFFSVRNAKNAPYRWILDLGEVAGSPTTERVLYREESYGSQWSLGVKGKF</sequence>
<evidence type="ECO:0000256" key="1">
    <source>
        <dbReference type="ARBA" id="ARBA00004442"/>
    </source>
</evidence>
<dbReference type="Pfam" id="PF07715">
    <property type="entry name" value="Plug"/>
    <property type="match status" value="1"/>
</dbReference>
<keyword evidence="2 4" id="KW-0472">Membrane</keyword>
<comment type="similarity">
    <text evidence="4">Belongs to the TonB-dependent receptor family.</text>
</comment>
<dbReference type="InterPro" id="IPR012910">
    <property type="entry name" value="Plug_dom"/>
</dbReference>
<keyword evidence="4" id="KW-0798">TonB box</keyword>
<dbReference type="SUPFAM" id="SSF56935">
    <property type="entry name" value="Porins"/>
    <property type="match status" value="1"/>
</dbReference>
<dbReference type="GO" id="GO:0030246">
    <property type="term" value="F:carbohydrate binding"/>
    <property type="evidence" value="ECO:0007669"/>
    <property type="project" value="InterPro"/>
</dbReference>
<dbReference type="GO" id="GO:0009279">
    <property type="term" value="C:cell outer membrane"/>
    <property type="evidence" value="ECO:0007669"/>
    <property type="project" value="UniProtKB-SubCell"/>
</dbReference>
<feature type="domain" description="TonB-dependent receptor plug" evidence="6">
    <location>
        <begin position="135"/>
        <end position="229"/>
    </location>
</feature>
<evidence type="ECO:0000259" key="5">
    <source>
        <dbReference type="Pfam" id="PF00593"/>
    </source>
</evidence>
<dbReference type="Gene3D" id="2.170.130.10">
    <property type="entry name" value="TonB-dependent receptor, plug domain"/>
    <property type="match status" value="1"/>
</dbReference>
<accession>A0A927FBK4</accession>
<evidence type="ECO:0000313" key="8">
    <source>
        <dbReference type="Proteomes" id="UP000622317"/>
    </source>
</evidence>
<proteinExistence type="inferred from homology"/>
<comment type="subcellular location">
    <subcellularLocation>
        <location evidence="1 4">Cell outer membrane</location>
    </subcellularLocation>
</comment>
<dbReference type="Proteomes" id="UP000622317">
    <property type="component" value="Unassembled WGS sequence"/>
</dbReference>
<keyword evidence="7" id="KW-0675">Receptor</keyword>
<dbReference type="InterPro" id="IPR037066">
    <property type="entry name" value="Plug_dom_sf"/>
</dbReference>
<protein>
    <submittedName>
        <fullName evidence="7">TonB-dependent receptor</fullName>
    </submittedName>
</protein>
<dbReference type="Pfam" id="PF00593">
    <property type="entry name" value="TonB_dep_Rec_b-barrel"/>
    <property type="match status" value="1"/>
</dbReference>
<reference evidence="7" key="1">
    <citation type="submission" date="2020-09" db="EMBL/GenBank/DDBJ databases">
        <title>Pelagicoccus enzymogenes sp. nov. with an EPS production, isolated from marine sediment.</title>
        <authorList>
            <person name="Feng X."/>
        </authorList>
    </citation>
    <scope>NUCLEOTIDE SEQUENCE</scope>
    <source>
        <strain evidence="7">NFK12</strain>
    </source>
</reference>
<dbReference type="Pfam" id="PF13620">
    <property type="entry name" value="CarboxypepD_reg"/>
    <property type="match status" value="1"/>
</dbReference>
<dbReference type="SUPFAM" id="SSF49452">
    <property type="entry name" value="Starch-binding domain-like"/>
    <property type="match status" value="1"/>
</dbReference>
<dbReference type="AlphaFoldDB" id="A0A927FBK4"/>
<evidence type="ECO:0000256" key="3">
    <source>
        <dbReference type="ARBA" id="ARBA00023237"/>
    </source>
</evidence>
<evidence type="ECO:0000259" key="6">
    <source>
        <dbReference type="Pfam" id="PF07715"/>
    </source>
</evidence>
<dbReference type="NCBIfam" id="TIGR01782">
    <property type="entry name" value="TonB-Xanth-Caul"/>
    <property type="match status" value="1"/>
</dbReference>
<evidence type="ECO:0000256" key="2">
    <source>
        <dbReference type="ARBA" id="ARBA00023136"/>
    </source>
</evidence>
<dbReference type="PANTHER" id="PTHR40980:SF4">
    <property type="entry name" value="TONB-DEPENDENT RECEPTOR-LIKE BETA-BARREL DOMAIN-CONTAINING PROTEIN"/>
    <property type="match status" value="1"/>
</dbReference>
<dbReference type="PANTHER" id="PTHR40980">
    <property type="entry name" value="PLUG DOMAIN-CONTAINING PROTEIN"/>
    <property type="match status" value="1"/>
</dbReference>
<dbReference type="InterPro" id="IPR036942">
    <property type="entry name" value="Beta-barrel_TonB_sf"/>
</dbReference>
<dbReference type="EMBL" id="JACYFG010000036">
    <property type="protein sequence ID" value="MBD5780438.1"/>
    <property type="molecule type" value="Genomic_DNA"/>
</dbReference>
<dbReference type="RefSeq" id="WP_191617540.1">
    <property type="nucleotide sequence ID" value="NZ_JACYFG010000036.1"/>
</dbReference>
<dbReference type="InterPro" id="IPR000531">
    <property type="entry name" value="Beta-barrel_TonB"/>
</dbReference>
<keyword evidence="3" id="KW-0998">Cell outer membrane</keyword>
<comment type="caution">
    <text evidence="7">The sequence shown here is derived from an EMBL/GenBank/DDBJ whole genome shotgun (WGS) entry which is preliminary data.</text>
</comment>
<evidence type="ECO:0000313" key="7">
    <source>
        <dbReference type="EMBL" id="MBD5780438.1"/>
    </source>
</evidence>
<evidence type="ECO:0000256" key="4">
    <source>
        <dbReference type="RuleBase" id="RU003357"/>
    </source>
</evidence>
<dbReference type="Gene3D" id="2.60.40.1120">
    <property type="entry name" value="Carboxypeptidase-like, regulatory domain"/>
    <property type="match status" value="1"/>
</dbReference>
<feature type="domain" description="TonB-dependent receptor-like beta-barrel" evidence="5">
    <location>
        <begin position="477"/>
        <end position="972"/>
    </location>
</feature>
<keyword evidence="8" id="KW-1185">Reference proteome</keyword>
<dbReference type="Gene3D" id="2.40.170.20">
    <property type="entry name" value="TonB-dependent receptor, beta-barrel domain"/>
    <property type="match status" value="1"/>
</dbReference>
<dbReference type="InterPro" id="IPR010104">
    <property type="entry name" value="TonB_rcpt_bac"/>
</dbReference>
<organism evidence="7 8">
    <name type="scientific">Pelagicoccus enzymogenes</name>
    <dbReference type="NCBI Taxonomy" id="2773457"/>
    <lineage>
        <taxon>Bacteria</taxon>
        <taxon>Pseudomonadati</taxon>
        <taxon>Verrucomicrobiota</taxon>
        <taxon>Opitutia</taxon>
        <taxon>Puniceicoccales</taxon>
        <taxon>Pelagicoccaceae</taxon>
        <taxon>Pelagicoccus</taxon>
    </lineage>
</organism>